<gene>
    <name evidence="5" type="primary">rpmC</name>
    <name evidence="6" type="ORF">A3J30_02280</name>
</gene>
<proteinExistence type="inferred from homology"/>
<reference evidence="6 7" key="1">
    <citation type="journal article" date="2016" name="Nat. Commun.">
        <title>Thousands of microbial genomes shed light on interconnected biogeochemical processes in an aquifer system.</title>
        <authorList>
            <person name="Anantharaman K."/>
            <person name="Brown C.T."/>
            <person name="Hug L.A."/>
            <person name="Sharon I."/>
            <person name="Castelle C.J."/>
            <person name="Probst A.J."/>
            <person name="Thomas B.C."/>
            <person name="Singh A."/>
            <person name="Wilkins M.J."/>
            <person name="Karaoz U."/>
            <person name="Brodie E.L."/>
            <person name="Williams K.H."/>
            <person name="Hubbard S.S."/>
            <person name="Banfield J.F."/>
        </authorList>
    </citation>
    <scope>NUCLEOTIDE SEQUENCE [LARGE SCALE GENOMIC DNA]</scope>
</reference>
<evidence type="ECO:0000256" key="1">
    <source>
        <dbReference type="ARBA" id="ARBA00009254"/>
    </source>
</evidence>
<keyword evidence="2 5" id="KW-0689">Ribosomal protein</keyword>
<dbReference type="GO" id="GO:0006412">
    <property type="term" value="P:translation"/>
    <property type="evidence" value="ECO:0007669"/>
    <property type="project" value="UniProtKB-UniRule"/>
</dbReference>
<dbReference type="Pfam" id="PF00831">
    <property type="entry name" value="Ribosomal_L29"/>
    <property type="match status" value="1"/>
</dbReference>
<dbReference type="Gene3D" id="1.10.287.310">
    <property type="match status" value="1"/>
</dbReference>
<name>A0A1G2RTM2_9BACT</name>
<accession>A0A1G2RTM2</accession>
<evidence type="ECO:0000313" key="6">
    <source>
        <dbReference type="EMBL" id="OHA75739.1"/>
    </source>
</evidence>
<dbReference type="CDD" id="cd00427">
    <property type="entry name" value="Ribosomal_L29_HIP"/>
    <property type="match status" value="1"/>
</dbReference>
<comment type="caution">
    <text evidence="6">The sequence shown here is derived from an EMBL/GenBank/DDBJ whole genome shotgun (WGS) entry which is preliminary data.</text>
</comment>
<comment type="similarity">
    <text evidence="1 5">Belongs to the universal ribosomal protein uL29 family.</text>
</comment>
<evidence type="ECO:0000256" key="3">
    <source>
        <dbReference type="ARBA" id="ARBA00023274"/>
    </source>
</evidence>
<evidence type="ECO:0000256" key="2">
    <source>
        <dbReference type="ARBA" id="ARBA00022980"/>
    </source>
</evidence>
<dbReference type="HAMAP" id="MF_00374">
    <property type="entry name" value="Ribosomal_uL29"/>
    <property type="match status" value="1"/>
</dbReference>
<sequence>METSALRKKTLTELRTMVQEERAKLHQLKFDLPSGKVKNVRGIREIRRNIARILTVMNQKQQ</sequence>
<evidence type="ECO:0000313" key="7">
    <source>
        <dbReference type="Proteomes" id="UP000178222"/>
    </source>
</evidence>
<dbReference type="GO" id="GO:0005840">
    <property type="term" value="C:ribosome"/>
    <property type="evidence" value="ECO:0007669"/>
    <property type="project" value="UniProtKB-KW"/>
</dbReference>
<dbReference type="InterPro" id="IPR036049">
    <property type="entry name" value="Ribosomal_uL29_sf"/>
</dbReference>
<dbReference type="AlphaFoldDB" id="A0A1G2RTM2"/>
<evidence type="ECO:0000256" key="5">
    <source>
        <dbReference type="HAMAP-Rule" id="MF_00374"/>
    </source>
</evidence>
<keyword evidence="3 5" id="KW-0687">Ribonucleoprotein</keyword>
<dbReference type="InterPro" id="IPR001854">
    <property type="entry name" value="Ribosomal_uL29"/>
</dbReference>
<dbReference type="Proteomes" id="UP000178222">
    <property type="component" value="Unassembled WGS sequence"/>
</dbReference>
<organism evidence="6 7">
    <name type="scientific">Candidatus Wildermuthbacteria bacterium RIFCSPLOWO2_02_FULL_47_9c</name>
    <dbReference type="NCBI Taxonomy" id="1802466"/>
    <lineage>
        <taxon>Bacteria</taxon>
        <taxon>Candidatus Wildermuthiibacteriota</taxon>
    </lineage>
</organism>
<evidence type="ECO:0000256" key="4">
    <source>
        <dbReference type="ARBA" id="ARBA00035204"/>
    </source>
</evidence>
<dbReference type="GO" id="GO:0003735">
    <property type="term" value="F:structural constituent of ribosome"/>
    <property type="evidence" value="ECO:0007669"/>
    <property type="project" value="InterPro"/>
</dbReference>
<protein>
    <recommendedName>
        <fullName evidence="4 5">Large ribosomal subunit protein uL29</fullName>
    </recommendedName>
</protein>
<dbReference type="NCBIfam" id="TIGR00012">
    <property type="entry name" value="L29"/>
    <property type="match status" value="1"/>
</dbReference>
<dbReference type="SUPFAM" id="SSF46561">
    <property type="entry name" value="Ribosomal protein L29 (L29p)"/>
    <property type="match status" value="1"/>
</dbReference>
<dbReference type="EMBL" id="MHUL01000051">
    <property type="protein sequence ID" value="OHA75739.1"/>
    <property type="molecule type" value="Genomic_DNA"/>
</dbReference>
<dbReference type="GO" id="GO:1990904">
    <property type="term" value="C:ribonucleoprotein complex"/>
    <property type="evidence" value="ECO:0007669"/>
    <property type="project" value="UniProtKB-KW"/>
</dbReference>